<evidence type="ECO:0000313" key="3">
    <source>
        <dbReference type="Proteomes" id="UP000758155"/>
    </source>
</evidence>
<reference evidence="2" key="1">
    <citation type="submission" date="2019-04" db="EMBL/GenBank/DDBJ databases">
        <title>Sequencing of skin fungus with MAO and IRED activity.</title>
        <authorList>
            <person name="Marsaioli A.J."/>
            <person name="Bonatto J.M.C."/>
            <person name="Reis Junior O."/>
        </authorList>
    </citation>
    <scope>NUCLEOTIDE SEQUENCE</scope>
    <source>
        <strain evidence="2">28M1</strain>
    </source>
</reference>
<dbReference type="InterPro" id="IPR002575">
    <property type="entry name" value="Aminoglycoside_PTrfase"/>
</dbReference>
<proteinExistence type="predicted"/>
<evidence type="ECO:0000259" key="1">
    <source>
        <dbReference type="Pfam" id="PF01636"/>
    </source>
</evidence>
<dbReference type="Gene3D" id="3.90.1200.10">
    <property type="match status" value="1"/>
</dbReference>
<dbReference type="Pfam" id="PF01636">
    <property type="entry name" value="APH"/>
    <property type="match status" value="1"/>
</dbReference>
<dbReference type="PANTHER" id="PTHR21310">
    <property type="entry name" value="AMINOGLYCOSIDE PHOSPHOTRANSFERASE-RELATED-RELATED"/>
    <property type="match status" value="1"/>
</dbReference>
<dbReference type="OrthoDB" id="2906425at2759"/>
<gene>
    <name evidence="2" type="ORF">E8E12_004312</name>
</gene>
<keyword evidence="3" id="KW-1185">Reference proteome</keyword>
<dbReference type="Proteomes" id="UP000758155">
    <property type="component" value="Unassembled WGS sequence"/>
</dbReference>
<dbReference type="SUPFAM" id="SSF56112">
    <property type="entry name" value="Protein kinase-like (PK-like)"/>
    <property type="match status" value="1"/>
</dbReference>
<comment type="caution">
    <text evidence="2">The sequence shown here is derived from an EMBL/GenBank/DDBJ whole genome shotgun (WGS) entry which is preliminary data.</text>
</comment>
<name>A0A9P5C2J4_9PLEO</name>
<organism evidence="2 3">
    <name type="scientific">Didymella heteroderae</name>
    <dbReference type="NCBI Taxonomy" id="1769908"/>
    <lineage>
        <taxon>Eukaryota</taxon>
        <taxon>Fungi</taxon>
        <taxon>Dikarya</taxon>
        <taxon>Ascomycota</taxon>
        <taxon>Pezizomycotina</taxon>
        <taxon>Dothideomycetes</taxon>
        <taxon>Pleosporomycetidae</taxon>
        <taxon>Pleosporales</taxon>
        <taxon>Pleosporineae</taxon>
        <taxon>Didymellaceae</taxon>
        <taxon>Didymella</taxon>
    </lineage>
</organism>
<dbReference type="PANTHER" id="PTHR21310:SF13">
    <property type="entry name" value="AMINOGLYCOSIDE PHOSPHOTRANSFERASE DOMAIN-CONTAINING PROTEIN"/>
    <property type="match status" value="1"/>
</dbReference>
<dbReference type="InterPro" id="IPR051678">
    <property type="entry name" value="AGP_Transferase"/>
</dbReference>
<feature type="domain" description="Aminoglycoside phosphotransferase" evidence="1">
    <location>
        <begin position="57"/>
        <end position="114"/>
    </location>
</feature>
<sequence length="238" mass="27056">MDFVVGEAIQGEFVRGDHIQLDLHRGPYRTSSAYMSAQLSILLHDIATLSLSFDPRDHKQAEEMHIIHTKLLAVLPLLFSSTDAETTCIYHDDLSLSNILVSSSGEISGIVDWEVIIAAPAWEAFQIPSFLDICPEDRIADALSPSELEDEEAVQDHYNLVQDYEITQLRAFFLEEMGRENPWWLETYEQESTRRDVLVAIANAGNDMYQNRIKGWLDSLLEGRIPRMTLSQSLNEDD</sequence>
<protein>
    <recommendedName>
        <fullName evidence="1">Aminoglycoside phosphotransferase domain-containing protein</fullName>
    </recommendedName>
</protein>
<evidence type="ECO:0000313" key="2">
    <source>
        <dbReference type="EMBL" id="KAF3043144.1"/>
    </source>
</evidence>
<dbReference type="AlphaFoldDB" id="A0A9P5C2J4"/>
<dbReference type="EMBL" id="SWKV01000013">
    <property type="protein sequence ID" value="KAF3043144.1"/>
    <property type="molecule type" value="Genomic_DNA"/>
</dbReference>
<accession>A0A9P5C2J4</accession>
<dbReference type="InterPro" id="IPR011009">
    <property type="entry name" value="Kinase-like_dom_sf"/>
</dbReference>